<gene>
    <name evidence="5" type="ORF">Ccrd_022409</name>
</gene>
<organism evidence="5 6">
    <name type="scientific">Cynara cardunculus var. scolymus</name>
    <name type="common">Globe artichoke</name>
    <name type="synonym">Cynara scolymus</name>
    <dbReference type="NCBI Taxonomy" id="59895"/>
    <lineage>
        <taxon>Eukaryota</taxon>
        <taxon>Viridiplantae</taxon>
        <taxon>Streptophyta</taxon>
        <taxon>Embryophyta</taxon>
        <taxon>Tracheophyta</taxon>
        <taxon>Spermatophyta</taxon>
        <taxon>Magnoliopsida</taxon>
        <taxon>eudicotyledons</taxon>
        <taxon>Gunneridae</taxon>
        <taxon>Pentapetalae</taxon>
        <taxon>asterids</taxon>
        <taxon>campanulids</taxon>
        <taxon>Asterales</taxon>
        <taxon>Asteraceae</taxon>
        <taxon>Carduoideae</taxon>
        <taxon>Cardueae</taxon>
        <taxon>Carduinae</taxon>
        <taxon>Cynara</taxon>
    </lineage>
</organism>
<reference evidence="5 6" key="1">
    <citation type="journal article" date="2016" name="Sci. Rep.">
        <title>The genome sequence of the outbreeding globe artichoke constructed de novo incorporating a phase-aware low-pass sequencing strategy of F1 progeny.</title>
        <authorList>
            <person name="Scaglione D."/>
            <person name="Reyes-Chin-Wo S."/>
            <person name="Acquadro A."/>
            <person name="Froenicke L."/>
            <person name="Portis E."/>
            <person name="Beitel C."/>
            <person name="Tirone M."/>
            <person name="Mauro R."/>
            <person name="Lo Monaco A."/>
            <person name="Mauromicale G."/>
            <person name="Faccioli P."/>
            <person name="Cattivelli L."/>
            <person name="Rieseberg L."/>
            <person name="Michelmore R."/>
            <person name="Lanteri S."/>
        </authorList>
    </citation>
    <scope>NUCLEOTIDE SEQUENCE [LARGE SCALE GENOMIC DNA]</scope>
    <source>
        <strain evidence="5">2C</strain>
    </source>
</reference>
<evidence type="ECO:0000256" key="4">
    <source>
        <dbReference type="SAM" id="MobiDB-lite"/>
    </source>
</evidence>
<evidence type="ECO:0000256" key="1">
    <source>
        <dbReference type="ARBA" id="ARBA00007626"/>
    </source>
</evidence>
<name>A0A103XYW4_CYNCS</name>
<evidence type="ECO:0000313" key="5">
    <source>
        <dbReference type="EMBL" id="KVH99361.1"/>
    </source>
</evidence>
<keyword evidence="6" id="KW-1185">Reference proteome</keyword>
<evidence type="ECO:0000313" key="6">
    <source>
        <dbReference type="Proteomes" id="UP000243975"/>
    </source>
</evidence>
<evidence type="ECO:0000256" key="3">
    <source>
        <dbReference type="PROSITE-ProRule" id="PRU00708"/>
    </source>
</evidence>
<feature type="region of interest" description="Disordered" evidence="4">
    <location>
        <begin position="37"/>
        <end position="77"/>
    </location>
</feature>
<dbReference type="InterPro" id="IPR011990">
    <property type="entry name" value="TPR-like_helical_dom_sf"/>
</dbReference>
<feature type="non-terminal residue" evidence="5">
    <location>
        <position position="335"/>
    </location>
</feature>
<evidence type="ECO:0000256" key="2">
    <source>
        <dbReference type="ARBA" id="ARBA00022737"/>
    </source>
</evidence>
<dbReference type="EMBL" id="LEKV01003595">
    <property type="protein sequence ID" value="KVH99361.1"/>
    <property type="molecule type" value="Genomic_DNA"/>
</dbReference>
<dbReference type="Gene3D" id="1.25.40.10">
    <property type="entry name" value="Tetratricopeptide repeat domain"/>
    <property type="match status" value="1"/>
</dbReference>
<accession>A0A103XYW4</accession>
<proteinExistence type="inferred from homology"/>
<comment type="caution">
    <text evidence="5">The sequence shown here is derived from an EMBL/GenBank/DDBJ whole genome shotgun (WGS) entry which is preliminary data.</text>
</comment>
<feature type="non-terminal residue" evidence="5">
    <location>
        <position position="1"/>
    </location>
</feature>
<protein>
    <submittedName>
        <fullName evidence="5">Pentatricopeptide repeat-containing protein</fullName>
    </submittedName>
</protein>
<dbReference type="InterPro" id="IPR002885">
    <property type="entry name" value="PPR_rpt"/>
</dbReference>
<feature type="repeat" description="PPR" evidence="3">
    <location>
        <begin position="164"/>
        <end position="198"/>
    </location>
</feature>
<keyword evidence="2" id="KW-0677">Repeat</keyword>
<feature type="compositionally biased region" description="Basic and acidic residues" evidence="4">
    <location>
        <begin position="42"/>
        <end position="52"/>
    </location>
</feature>
<dbReference type="Gramene" id="KVH99361">
    <property type="protein sequence ID" value="KVH99361"/>
    <property type="gene ID" value="Ccrd_022409"/>
</dbReference>
<dbReference type="Proteomes" id="UP000243975">
    <property type="component" value="Unassembled WGS sequence"/>
</dbReference>
<dbReference type="Pfam" id="PF12854">
    <property type="entry name" value="PPR_1"/>
    <property type="match status" value="1"/>
</dbReference>
<sequence length="335" mass="37390">SRFETLTPSQRLISKIPRLCYENKGKAEIKSTVRSKSITKKALTEKNEEPARDNSGFIDNQQREEEEQEFGKETISSVCPSTPLWNIDTPFLTGQFHQEVESTPGLAESKGNSVDLGLESEKPIGCYSASVQVYAILTPGHRTHQIDDALDCLNGMVDWGVHPNAITYNILIFSLCIIGDVFKAKALMKNMQTNGVKPDVLFFQCFDSELLYDEEGREGTQGPLDDVDFRFDSRSRDTLLLLLLLYFVVLNSMRTGQTSNMRKGESLGSLSAVPYKLRASSLPPIPKIENMLLDPPSNMKRLVDEIMIAFIQSIMITAPPSPFLPVSDQKIDDCA</sequence>
<dbReference type="PROSITE" id="PS51375">
    <property type="entry name" value="PPR"/>
    <property type="match status" value="1"/>
</dbReference>
<dbReference type="NCBIfam" id="TIGR00756">
    <property type="entry name" value="PPR"/>
    <property type="match status" value="1"/>
</dbReference>
<dbReference type="AlphaFoldDB" id="A0A103XYW4"/>
<comment type="similarity">
    <text evidence="1">Belongs to the PPR family. P subfamily.</text>
</comment>
<dbReference type="PANTHER" id="PTHR47941">
    <property type="entry name" value="PENTATRICOPEPTIDE REPEAT-CONTAINING PROTEIN 3, MITOCHONDRIAL"/>
    <property type="match status" value="1"/>
</dbReference>